<protein>
    <submittedName>
        <fullName evidence="2">Uncharacterized protein</fullName>
    </submittedName>
</protein>
<dbReference type="AlphaFoldDB" id="A0A9D4B1A7"/>
<evidence type="ECO:0000313" key="2">
    <source>
        <dbReference type="EMBL" id="KAH1177988.1"/>
    </source>
</evidence>
<gene>
    <name evidence="2" type="ORF">KIL84_011690</name>
</gene>
<proteinExistence type="predicted"/>
<dbReference type="EMBL" id="JAHDVG010000474">
    <property type="protein sequence ID" value="KAH1177988.1"/>
    <property type="molecule type" value="Genomic_DNA"/>
</dbReference>
<dbReference type="Proteomes" id="UP000827986">
    <property type="component" value="Unassembled WGS sequence"/>
</dbReference>
<keyword evidence="3" id="KW-1185">Reference proteome</keyword>
<accession>A0A9D4B1A7</accession>
<sequence length="103" mass="11027">MCRPYRRQPGLRVPHTVPTGGDQARGCHTLSPIDGHQACRRHMPSLPAVTGPAGATCRPYWRRPGLQAPRAVPTGGDRACGRHVPSLLAATGPAGATRCPYRR</sequence>
<reference evidence="2" key="1">
    <citation type="submission" date="2021-09" db="EMBL/GenBank/DDBJ databases">
        <title>The genome of Mauremys mutica provides insights into the evolution of semi-aquatic lifestyle.</title>
        <authorList>
            <person name="Gong S."/>
            <person name="Gao Y."/>
        </authorList>
    </citation>
    <scope>NUCLEOTIDE SEQUENCE</scope>
    <source>
        <strain evidence="2">MM-2020</strain>
        <tissue evidence="2">Muscle</tissue>
    </source>
</reference>
<evidence type="ECO:0000256" key="1">
    <source>
        <dbReference type="SAM" id="MobiDB-lite"/>
    </source>
</evidence>
<evidence type="ECO:0000313" key="3">
    <source>
        <dbReference type="Proteomes" id="UP000827986"/>
    </source>
</evidence>
<organism evidence="2 3">
    <name type="scientific">Mauremys mutica</name>
    <name type="common">yellowpond turtle</name>
    <dbReference type="NCBI Taxonomy" id="74926"/>
    <lineage>
        <taxon>Eukaryota</taxon>
        <taxon>Metazoa</taxon>
        <taxon>Chordata</taxon>
        <taxon>Craniata</taxon>
        <taxon>Vertebrata</taxon>
        <taxon>Euteleostomi</taxon>
        <taxon>Archelosauria</taxon>
        <taxon>Testudinata</taxon>
        <taxon>Testudines</taxon>
        <taxon>Cryptodira</taxon>
        <taxon>Durocryptodira</taxon>
        <taxon>Testudinoidea</taxon>
        <taxon>Geoemydidae</taxon>
        <taxon>Geoemydinae</taxon>
        <taxon>Mauremys</taxon>
    </lineage>
</organism>
<name>A0A9D4B1A7_9SAUR</name>
<comment type="caution">
    <text evidence="2">The sequence shown here is derived from an EMBL/GenBank/DDBJ whole genome shotgun (WGS) entry which is preliminary data.</text>
</comment>
<feature type="region of interest" description="Disordered" evidence="1">
    <location>
        <begin position="1"/>
        <end position="25"/>
    </location>
</feature>